<sequence>MSKIGAVHFNPKIQPHLQHNDRTNSNADNIVKELSHLNECDKTAKEALKEIDKLYKEAMIKLDEAKKKGKRTPKERSFHEAIFEIDEYTTMEQCQQLADEIAELTGFRKIQITIHRDEGHTDNGEWKPHYHAHAVFFTLDKETGKQLARQEQSLNPRNLSKMQDLASKTLKMNRGNKSYREDVYQRFLTQKNAKNELIKIKYKPQAPLRIQNQDDFKRFKEQMKEKELELETQTNQIKRIAKEQARIQQELKEREFKLQEKEKDFQKRIREIEQGHKNTFIKLSMNFENQKSFIKNILTLGRHNKKIDKNKEQAIILLRSSTEKIKQDEAKRHKQIITELERIKEERDAYQSALRATKERKNELEIKNAKLNNKILELKKKYEPETIQQNKIHKQKNNGIER</sequence>
<accession>A0A0H5PW76</accession>
<keyword evidence="1" id="KW-0175">Coiled coil</keyword>
<feature type="region of interest" description="Disordered" evidence="2">
    <location>
        <begin position="382"/>
        <end position="402"/>
    </location>
</feature>
<evidence type="ECO:0000256" key="1">
    <source>
        <dbReference type="SAM" id="Coils"/>
    </source>
</evidence>
<feature type="coiled-coil region" evidence="1">
    <location>
        <begin position="216"/>
        <end position="264"/>
    </location>
</feature>
<reference evidence="3" key="2">
    <citation type="submission" date="2015-07" db="EMBL/GenBank/DDBJ databases">
        <title>Plasmids, circular viruses and viroids from rat gut.</title>
        <authorList>
            <person name="Jorgensen T.J."/>
            <person name="Hansen M.A."/>
            <person name="Xu Z."/>
            <person name="Tabak M.A."/>
            <person name="Sorensen S.J."/>
            <person name="Hansen L.H."/>
        </authorList>
    </citation>
    <scope>NUCLEOTIDE SEQUENCE</scope>
    <source>
        <strain evidence="3">RGRH0072</strain>
    </source>
</reference>
<evidence type="ECO:0000256" key="2">
    <source>
        <dbReference type="SAM" id="MobiDB-lite"/>
    </source>
</evidence>
<proteinExistence type="predicted"/>
<dbReference type="EMBL" id="LN852763">
    <property type="protein sequence ID" value="CRY93813.1"/>
    <property type="molecule type" value="Genomic_DNA"/>
</dbReference>
<name>A0A0H5PW76_9ZZZZ</name>
<evidence type="ECO:0008006" key="4">
    <source>
        <dbReference type="Google" id="ProtNLM"/>
    </source>
</evidence>
<dbReference type="AlphaFoldDB" id="A0A0H5PW76"/>
<evidence type="ECO:0000313" key="3">
    <source>
        <dbReference type="EMBL" id="CRY93813.1"/>
    </source>
</evidence>
<reference evidence="3" key="1">
    <citation type="submission" date="2015-06" db="EMBL/GenBank/DDBJ databases">
        <authorList>
            <person name="Joergensen T."/>
        </authorList>
    </citation>
    <scope>NUCLEOTIDE SEQUENCE</scope>
    <source>
        <strain evidence="3">RGRH0072</strain>
    </source>
</reference>
<feature type="coiled-coil region" evidence="1">
    <location>
        <begin position="326"/>
        <end position="381"/>
    </location>
</feature>
<protein>
    <recommendedName>
        <fullName evidence="4">Mobilization protein</fullName>
    </recommendedName>
</protein>
<feature type="coiled-coil region" evidence="1">
    <location>
        <begin position="37"/>
        <end position="68"/>
    </location>
</feature>
<organism evidence="3">
    <name type="scientific">uncultured prokaryote</name>
    <dbReference type="NCBI Taxonomy" id="198431"/>
    <lineage>
        <taxon>unclassified sequences</taxon>
        <taxon>environmental samples</taxon>
    </lineage>
</organism>